<protein>
    <submittedName>
        <fullName evidence="2">Nucleotide-binding universal stress protein, UspA family</fullName>
    </submittedName>
</protein>
<evidence type="ECO:0000313" key="3">
    <source>
        <dbReference type="Proteomes" id="UP000199645"/>
    </source>
</evidence>
<dbReference type="STRING" id="35752.SAMN05421541_103640"/>
<dbReference type="EMBL" id="FONV01000003">
    <property type="protein sequence ID" value="SFE79937.1"/>
    <property type="molecule type" value="Genomic_DNA"/>
</dbReference>
<dbReference type="AlphaFoldDB" id="A0A1I2DHH4"/>
<dbReference type="Pfam" id="PF00582">
    <property type="entry name" value="Usp"/>
    <property type="match status" value="1"/>
</dbReference>
<name>A0A1I2DHH4_9ACTN</name>
<evidence type="ECO:0000259" key="1">
    <source>
        <dbReference type="Pfam" id="PF00582"/>
    </source>
</evidence>
<dbReference type="InterPro" id="IPR006016">
    <property type="entry name" value="UspA"/>
</dbReference>
<reference evidence="2 3" key="1">
    <citation type="submission" date="2016-10" db="EMBL/GenBank/DDBJ databases">
        <authorList>
            <person name="de Groot N.N."/>
        </authorList>
    </citation>
    <scope>NUCLEOTIDE SEQUENCE [LARGE SCALE GENOMIC DNA]</scope>
    <source>
        <strain evidence="2 3">DSM 43019</strain>
    </source>
</reference>
<evidence type="ECO:0000313" key="2">
    <source>
        <dbReference type="EMBL" id="SFE79937.1"/>
    </source>
</evidence>
<keyword evidence="3" id="KW-1185">Reference proteome</keyword>
<sequence>MRTSEAQPVVAAVDGSRTHPVTLDLAADEAARRGVPLHVLHVWPGQYTGRYRCRGPVPGETDGRRLLDAAIRRARQRAPWLTVTGELITGSPAGILAEHSETASLVVIGRRDEGPGRPGWGSTAAYLARHSRSPLLVQRGAGLRTGPVVLAVTGLDGPASAVRRAFEEADLAGTRLVAVRVWQPGDDQAGRQARRQLTELLAAWAGHYPRVRVEPLVVAEPELSYTLGRASRRGRLLIAASGQRGWFAELVRGVPGPGQSPVLLVPPVSFSVAAAGR</sequence>
<organism evidence="2 3">
    <name type="scientific">Actinoplanes philippinensis</name>
    <dbReference type="NCBI Taxonomy" id="35752"/>
    <lineage>
        <taxon>Bacteria</taxon>
        <taxon>Bacillati</taxon>
        <taxon>Actinomycetota</taxon>
        <taxon>Actinomycetes</taxon>
        <taxon>Micromonosporales</taxon>
        <taxon>Micromonosporaceae</taxon>
        <taxon>Actinoplanes</taxon>
    </lineage>
</organism>
<proteinExistence type="predicted"/>
<accession>A0A1I2DHH4</accession>
<gene>
    <name evidence="2" type="ORF">SAMN05421541_103640</name>
</gene>
<dbReference type="Proteomes" id="UP000199645">
    <property type="component" value="Unassembled WGS sequence"/>
</dbReference>
<dbReference type="OrthoDB" id="3288179at2"/>
<dbReference type="RefSeq" id="WP_093612335.1">
    <property type="nucleotide sequence ID" value="NZ_BOMT01000001.1"/>
</dbReference>
<dbReference type="Gene3D" id="3.40.50.620">
    <property type="entry name" value="HUPs"/>
    <property type="match status" value="2"/>
</dbReference>
<dbReference type="SUPFAM" id="SSF52402">
    <property type="entry name" value="Adenine nucleotide alpha hydrolases-like"/>
    <property type="match status" value="2"/>
</dbReference>
<feature type="domain" description="UspA" evidence="1">
    <location>
        <begin position="7"/>
        <end position="137"/>
    </location>
</feature>
<dbReference type="InterPro" id="IPR014729">
    <property type="entry name" value="Rossmann-like_a/b/a_fold"/>
</dbReference>